<dbReference type="Pfam" id="PF00126">
    <property type="entry name" value="HTH_1"/>
    <property type="match status" value="1"/>
</dbReference>
<gene>
    <name evidence="6" type="ORF">SORDD14_01550</name>
</gene>
<dbReference type="GO" id="GO:0003700">
    <property type="term" value="F:DNA-binding transcription factor activity"/>
    <property type="evidence" value="ECO:0007669"/>
    <property type="project" value="InterPro"/>
</dbReference>
<dbReference type="InterPro" id="IPR005119">
    <property type="entry name" value="LysR_subst-bd"/>
</dbReference>
<dbReference type="GO" id="GO:0000976">
    <property type="term" value="F:transcription cis-regulatory region binding"/>
    <property type="evidence" value="ECO:0007669"/>
    <property type="project" value="TreeGrafter"/>
</dbReference>
<keyword evidence="2" id="KW-0805">Transcription regulation</keyword>
<sequence>MNYAEIETFLTAVELKSISAAAKKLYISQGTASHRIQNLEADLEIQLFFRQPGQKQLVLTKSGEEFLTLAKQWKSLYQETHHLKFQQHLTHLSVAGIESVNTFALLPFYKDFALQHPEIKLKLSTYHSNEIYELLNKGAIDLGFTYAYANYPTIQVEALFTEPMVLVTQQTSVLPEVLSLRELDPGKEIYINWGVDFEIWHREQFPSSAEQWITAGNCHMQLSLLDFTGSWAFLPLSVAKQLDPNHYRQVAFHEESLQKTCYRLTPANLLPDKEAALKILLENLKKFLSVRDF</sequence>
<dbReference type="Gene3D" id="3.40.190.290">
    <property type="match status" value="1"/>
</dbReference>
<accession>A0A139NV25</accession>
<dbReference type="PROSITE" id="PS50931">
    <property type="entry name" value="HTH_LYSR"/>
    <property type="match status" value="1"/>
</dbReference>
<evidence type="ECO:0000256" key="4">
    <source>
        <dbReference type="ARBA" id="ARBA00023163"/>
    </source>
</evidence>
<organism evidence="6 7">
    <name type="scientific">Streptococcus oralis</name>
    <dbReference type="NCBI Taxonomy" id="1303"/>
    <lineage>
        <taxon>Bacteria</taxon>
        <taxon>Bacillati</taxon>
        <taxon>Bacillota</taxon>
        <taxon>Bacilli</taxon>
        <taxon>Lactobacillales</taxon>
        <taxon>Streptococcaceae</taxon>
        <taxon>Streptococcus</taxon>
    </lineage>
</organism>
<evidence type="ECO:0000256" key="2">
    <source>
        <dbReference type="ARBA" id="ARBA00023015"/>
    </source>
</evidence>
<dbReference type="AlphaFoldDB" id="A0A139NV25"/>
<proteinExistence type="inferred from homology"/>
<dbReference type="InterPro" id="IPR036388">
    <property type="entry name" value="WH-like_DNA-bd_sf"/>
</dbReference>
<dbReference type="EMBL" id="LQRI01000203">
    <property type="protein sequence ID" value="KXT79812.1"/>
    <property type="molecule type" value="Genomic_DNA"/>
</dbReference>
<dbReference type="PANTHER" id="PTHR30126">
    <property type="entry name" value="HTH-TYPE TRANSCRIPTIONAL REGULATOR"/>
    <property type="match status" value="1"/>
</dbReference>
<dbReference type="SUPFAM" id="SSF53850">
    <property type="entry name" value="Periplasmic binding protein-like II"/>
    <property type="match status" value="1"/>
</dbReference>
<name>A0A139NV25_STROR</name>
<comment type="similarity">
    <text evidence="1">Belongs to the LysR transcriptional regulatory family.</text>
</comment>
<evidence type="ECO:0000256" key="1">
    <source>
        <dbReference type="ARBA" id="ARBA00009437"/>
    </source>
</evidence>
<dbReference type="PATRIC" id="fig|1303.77.peg.1722"/>
<reference evidence="6 7" key="1">
    <citation type="submission" date="2016-01" db="EMBL/GenBank/DDBJ databases">
        <title>Highly variable Streptococcus oralis are common among viridans streptococci isolated from primates.</title>
        <authorList>
            <person name="Denapaite D."/>
            <person name="Rieger M."/>
            <person name="Koendgen S."/>
            <person name="Brueckner R."/>
            <person name="Ochigava I."/>
            <person name="Kappeler P."/>
            <person name="Maetz-Rensing K."/>
            <person name="Leendertz F."/>
            <person name="Hakenbeck R."/>
        </authorList>
    </citation>
    <scope>NUCLEOTIDE SEQUENCE [LARGE SCALE GENOMIC DNA]</scope>
    <source>
        <strain evidence="6 7">DD14</strain>
    </source>
</reference>
<keyword evidence="3" id="KW-0238">DNA-binding</keyword>
<evidence type="ECO:0000313" key="6">
    <source>
        <dbReference type="EMBL" id="KXT79812.1"/>
    </source>
</evidence>
<dbReference type="SUPFAM" id="SSF46785">
    <property type="entry name" value="Winged helix' DNA-binding domain"/>
    <property type="match status" value="1"/>
</dbReference>
<dbReference type="CDD" id="cd05466">
    <property type="entry name" value="PBP2_LTTR_substrate"/>
    <property type="match status" value="1"/>
</dbReference>
<dbReference type="Pfam" id="PF03466">
    <property type="entry name" value="LysR_substrate"/>
    <property type="match status" value="1"/>
</dbReference>
<dbReference type="RefSeq" id="WP_061419929.1">
    <property type="nucleotide sequence ID" value="NZ_KQ969339.1"/>
</dbReference>
<dbReference type="Proteomes" id="UP000070497">
    <property type="component" value="Unassembled WGS sequence"/>
</dbReference>
<evidence type="ECO:0000313" key="7">
    <source>
        <dbReference type="Proteomes" id="UP000070497"/>
    </source>
</evidence>
<protein>
    <submittedName>
        <fullName evidence="6">Transcriptional regulator, LysR family</fullName>
    </submittedName>
</protein>
<dbReference type="InterPro" id="IPR036390">
    <property type="entry name" value="WH_DNA-bd_sf"/>
</dbReference>
<dbReference type="PANTHER" id="PTHR30126:SF40">
    <property type="entry name" value="HTH-TYPE TRANSCRIPTIONAL REGULATOR GLTR"/>
    <property type="match status" value="1"/>
</dbReference>
<keyword evidence="4" id="KW-0804">Transcription</keyword>
<dbReference type="InterPro" id="IPR000847">
    <property type="entry name" value="LysR_HTH_N"/>
</dbReference>
<evidence type="ECO:0000256" key="3">
    <source>
        <dbReference type="ARBA" id="ARBA00023125"/>
    </source>
</evidence>
<dbReference type="PRINTS" id="PR00039">
    <property type="entry name" value="HTHLYSR"/>
</dbReference>
<comment type="caution">
    <text evidence="6">The sequence shown here is derived from an EMBL/GenBank/DDBJ whole genome shotgun (WGS) entry which is preliminary data.</text>
</comment>
<feature type="domain" description="HTH lysR-type" evidence="5">
    <location>
        <begin position="1"/>
        <end position="60"/>
    </location>
</feature>
<evidence type="ECO:0000259" key="5">
    <source>
        <dbReference type="PROSITE" id="PS50931"/>
    </source>
</evidence>
<dbReference type="Gene3D" id="1.10.10.10">
    <property type="entry name" value="Winged helix-like DNA-binding domain superfamily/Winged helix DNA-binding domain"/>
    <property type="match status" value="1"/>
</dbReference>